<proteinExistence type="predicted"/>
<dbReference type="RefSeq" id="WP_218252671.1">
    <property type="nucleotide sequence ID" value="NZ_JABXWD010000187.1"/>
</dbReference>
<keyword evidence="2" id="KW-1185">Reference proteome</keyword>
<name>A0ABS6RZH2_9BACT</name>
<dbReference type="EMBL" id="JABXWD010000187">
    <property type="protein sequence ID" value="MBV6342043.1"/>
    <property type="molecule type" value="Genomic_DNA"/>
</dbReference>
<evidence type="ECO:0000313" key="2">
    <source>
        <dbReference type="Proteomes" id="UP001196980"/>
    </source>
</evidence>
<sequence length="54" mass="6291">MVTLQRRPVEPDVEKETLEIMADEILMKQIRQADADWLSKAEDAYVSWDTIRGV</sequence>
<gene>
    <name evidence="1" type="ORF">HWQ67_10645</name>
</gene>
<evidence type="ECO:0000313" key="1">
    <source>
        <dbReference type="EMBL" id="MBV6342043.1"/>
    </source>
</evidence>
<organism evidence="1 2">
    <name type="scientific">Candidatus Magnetobacterium casense</name>
    <dbReference type="NCBI Taxonomy" id="1455061"/>
    <lineage>
        <taxon>Bacteria</taxon>
        <taxon>Pseudomonadati</taxon>
        <taxon>Nitrospirota</taxon>
        <taxon>Thermodesulfovibrionia</taxon>
        <taxon>Thermodesulfovibrionales</taxon>
        <taxon>Candidatus Magnetobacteriaceae</taxon>
        <taxon>Candidatus Magnetobacterium</taxon>
    </lineage>
</organism>
<reference evidence="1 2" key="1">
    <citation type="journal article" date="2020" name="J Geophys Res Biogeosci">
        <title>Magnetotaxis as an Adaptation to Enable Bacterial Shuttling of Microbial Sulfur and Sulfur Cycling Across Aquatic Oxic#Anoxic Interfaces.</title>
        <authorList>
            <person name="Li J."/>
            <person name="Liu P."/>
            <person name="Wang J."/>
            <person name="Roberts A.P."/>
            <person name="Pan Y."/>
        </authorList>
    </citation>
    <scope>NUCLEOTIDE SEQUENCE [LARGE SCALE GENOMIC DNA]</scope>
    <source>
        <strain evidence="1 2">MYR-1_YQ</strain>
    </source>
</reference>
<accession>A0ABS6RZH2</accession>
<dbReference type="Proteomes" id="UP001196980">
    <property type="component" value="Unassembled WGS sequence"/>
</dbReference>
<comment type="caution">
    <text evidence="1">The sequence shown here is derived from an EMBL/GenBank/DDBJ whole genome shotgun (WGS) entry which is preliminary data.</text>
</comment>
<protein>
    <submittedName>
        <fullName evidence="1">Uncharacterized protein</fullName>
    </submittedName>
</protein>